<organism evidence="1 2">
    <name type="scientific">Streptococcus cuniculi</name>
    <dbReference type="NCBI Taxonomy" id="1432788"/>
    <lineage>
        <taxon>Bacteria</taxon>
        <taxon>Bacillati</taxon>
        <taxon>Bacillota</taxon>
        <taxon>Bacilli</taxon>
        <taxon>Lactobacillales</taxon>
        <taxon>Streptococcaceae</taxon>
        <taxon>Streptococcus</taxon>
    </lineage>
</organism>
<reference evidence="1 2" key="1">
    <citation type="submission" date="2019-03" db="EMBL/GenBank/DDBJ databases">
        <title>Diversity of the mouse oral microbiome.</title>
        <authorList>
            <person name="Joseph S."/>
            <person name="Aduse-Opoku J."/>
            <person name="Curtis M."/>
            <person name="Wade W."/>
            <person name="Hashim A."/>
        </authorList>
    </citation>
    <scope>NUCLEOTIDE SEQUENCE [LARGE SCALE GENOMIC DNA]</scope>
    <source>
        <strain evidence="1 2">WM131</strain>
    </source>
</reference>
<dbReference type="SUPFAM" id="SSF52540">
    <property type="entry name" value="P-loop containing nucleoside triphosphate hydrolases"/>
    <property type="match status" value="1"/>
</dbReference>
<dbReference type="Proteomes" id="UP000297253">
    <property type="component" value="Unassembled WGS sequence"/>
</dbReference>
<evidence type="ECO:0000313" key="2">
    <source>
        <dbReference type="Proteomes" id="UP000297253"/>
    </source>
</evidence>
<gene>
    <name evidence="1" type="ORF">E4T82_00285</name>
</gene>
<dbReference type="RefSeq" id="WP_135180919.1">
    <property type="nucleotide sequence ID" value="NZ_JADGKZ010000001.1"/>
</dbReference>
<evidence type="ECO:0000313" key="1">
    <source>
        <dbReference type="EMBL" id="TFU98782.1"/>
    </source>
</evidence>
<comment type="caution">
    <text evidence="1">The sequence shown here is derived from an EMBL/GenBank/DDBJ whole genome shotgun (WGS) entry which is preliminary data.</text>
</comment>
<keyword evidence="1" id="KW-0418">Kinase</keyword>
<dbReference type="Pfam" id="PF13671">
    <property type="entry name" value="AAA_33"/>
    <property type="match status" value="1"/>
</dbReference>
<accession>A0A4Y9JCU3</accession>
<sequence length="201" mass="23774">MEKYLILLAGPPATGKSYLSSLICDALPQTYTISPDEFKQDLADRVGFSTAEEKKELEQQVWHLYYQALEIYMSVGKQFIVTEYPFSYKQKPYFEEFSQKYNYHIITIRLVAEFEVLWQRRIQRDLDESRHLSFLMSHYHYGDALQDRKQADELITKQGFWDIIEARQYNQFSLGKLYEIDVTDYATVDYAPLLEELVALS</sequence>
<dbReference type="Gene3D" id="3.40.50.300">
    <property type="entry name" value="P-loop containing nucleotide triphosphate hydrolases"/>
    <property type="match status" value="1"/>
</dbReference>
<name>A0A4Y9JCU3_9STRE</name>
<dbReference type="InterPro" id="IPR027417">
    <property type="entry name" value="P-loop_NTPase"/>
</dbReference>
<keyword evidence="1" id="KW-0808">Transferase</keyword>
<dbReference type="AlphaFoldDB" id="A0A4Y9JCU3"/>
<dbReference type="OrthoDB" id="1648091at2"/>
<dbReference type="EMBL" id="SPPD01000001">
    <property type="protein sequence ID" value="TFU98782.1"/>
    <property type="molecule type" value="Genomic_DNA"/>
</dbReference>
<protein>
    <submittedName>
        <fullName evidence="1">Kinase</fullName>
    </submittedName>
</protein>
<proteinExistence type="predicted"/>
<dbReference type="GO" id="GO:0016301">
    <property type="term" value="F:kinase activity"/>
    <property type="evidence" value="ECO:0007669"/>
    <property type="project" value="UniProtKB-KW"/>
</dbReference>